<dbReference type="SUPFAM" id="SSF53041">
    <property type="entry name" value="Resolvase-like"/>
    <property type="match status" value="1"/>
</dbReference>
<keyword evidence="2" id="KW-0238">DNA-binding</keyword>
<feature type="domain" description="Resolvase/invertase-type recombinase catalytic" evidence="6">
    <location>
        <begin position="1"/>
        <end position="141"/>
    </location>
</feature>
<accession>A0A1H7S5V0</accession>
<dbReference type="Gene3D" id="3.40.50.1390">
    <property type="entry name" value="Resolvase, N-terminal catalytic domain"/>
    <property type="match status" value="1"/>
</dbReference>
<dbReference type="Pfam" id="PF00239">
    <property type="entry name" value="Resolvase"/>
    <property type="match status" value="1"/>
</dbReference>
<organism evidence="7 8">
    <name type="scientific">Roseovarius azorensis</name>
    <dbReference type="NCBI Taxonomy" id="1287727"/>
    <lineage>
        <taxon>Bacteria</taxon>
        <taxon>Pseudomonadati</taxon>
        <taxon>Pseudomonadota</taxon>
        <taxon>Alphaproteobacteria</taxon>
        <taxon>Rhodobacterales</taxon>
        <taxon>Roseobacteraceae</taxon>
        <taxon>Roseovarius</taxon>
    </lineage>
</organism>
<dbReference type="InterPro" id="IPR006118">
    <property type="entry name" value="Recombinase_CS"/>
</dbReference>
<dbReference type="PROSITE" id="PS51736">
    <property type="entry name" value="RECOMBINASES_3"/>
    <property type="match status" value="1"/>
</dbReference>
<dbReference type="OrthoDB" id="2290206at2"/>
<feature type="active site" description="O-(5'-phospho-DNA)-serine intermediate" evidence="4 5">
    <location>
        <position position="9"/>
    </location>
</feature>
<sequence>MKIDYARVSTDEQNLSLQRAALEGAGCNQVFEDHGISGGQARRPGLSEALDALSEGGCAGRLEARPAGRSLLHPVSLLDDLGKRGVGFASITESIDTTTAGGRAGVEELASNIFKQDTSLVSWPEKPVSSTLGRIDMLVQV</sequence>
<evidence type="ECO:0000256" key="3">
    <source>
        <dbReference type="ARBA" id="ARBA00023172"/>
    </source>
</evidence>
<dbReference type="InterPro" id="IPR036162">
    <property type="entry name" value="Resolvase-like_N_sf"/>
</dbReference>
<evidence type="ECO:0000256" key="5">
    <source>
        <dbReference type="PROSITE-ProRule" id="PRU10137"/>
    </source>
</evidence>
<keyword evidence="8" id="KW-1185">Reference proteome</keyword>
<reference evidence="7 8" key="1">
    <citation type="submission" date="2016-10" db="EMBL/GenBank/DDBJ databases">
        <authorList>
            <person name="de Groot N.N."/>
        </authorList>
    </citation>
    <scope>NUCLEOTIDE SEQUENCE [LARGE SCALE GENOMIC DNA]</scope>
    <source>
        <strain evidence="7 8">DSM 100674</strain>
    </source>
</reference>
<dbReference type="Proteomes" id="UP000199582">
    <property type="component" value="Unassembled WGS sequence"/>
</dbReference>
<protein>
    <submittedName>
        <fullName evidence="7">Resolvase, N terminal domain</fullName>
    </submittedName>
</protein>
<dbReference type="PROSITE" id="PS00397">
    <property type="entry name" value="RECOMBINASES_1"/>
    <property type="match status" value="1"/>
</dbReference>
<dbReference type="STRING" id="1287727.SAMN05443999_10726"/>
<evidence type="ECO:0000313" key="8">
    <source>
        <dbReference type="Proteomes" id="UP000199582"/>
    </source>
</evidence>
<dbReference type="GO" id="GO:0015074">
    <property type="term" value="P:DNA integration"/>
    <property type="evidence" value="ECO:0007669"/>
    <property type="project" value="UniProtKB-KW"/>
</dbReference>
<dbReference type="SMART" id="SM00857">
    <property type="entry name" value="Resolvase"/>
    <property type="match status" value="1"/>
</dbReference>
<evidence type="ECO:0000313" key="7">
    <source>
        <dbReference type="EMBL" id="SEL68031.1"/>
    </source>
</evidence>
<dbReference type="EMBL" id="FOAG01000007">
    <property type="protein sequence ID" value="SEL68031.1"/>
    <property type="molecule type" value="Genomic_DNA"/>
</dbReference>
<dbReference type="CDD" id="cd03768">
    <property type="entry name" value="SR_ResInv"/>
    <property type="match status" value="1"/>
</dbReference>
<evidence type="ECO:0000256" key="1">
    <source>
        <dbReference type="ARBA" id="ARBA00022908"/>
    </source>
</evidence>
<keyword evidence="3" id="KW-0233">DNA recombination</keyword>
<dbReference type="GO" id="GO:0000150">
    <property type="term" value="F:DNA strand exchange activity"/>
    <property type="evidence" value="ECO:0007669"/>
    <property type="project" value="InterPro"/>
</dbReference>
<name>A0A1H7S5V0_9RHOB</name>
<dbReference type="GO" id="GO:0003677">
    <property type="term" value="F:DNA binding"/>
    <property type="evidence" value="ECO:0007669"/>
    <property type="project" value="UniProtKB-KW"/>
</dbReference>
<keyword evidence="1" id="KW-0229">DNA integration</keyword>
<gene>
    <name evidence="7" type="ORF">SAMN05443999_10726</name>
</gene>
<evidence type="ECO:0000259" key="6">
    <source>
        <dbReference type="PROSITE" id="PS51736"/>
    </source>
</evidence>
<dbReference type="InterPro" id="IPR006119">
    <property type="entry name" value="Resolv_N"/>
</dbReference>
<evidence type="ECO:0000256" key="4">
    <source>
        <dbReference type="PIRSR" id="PIRSR606118-50"/>
    </source>
</evidence>
<dbReference type="AlphaFoldDB" id="A0A1H7S5V0"/>
<evidence type="ECO:0000256" key="2">
    <source>
        <dbReference type="ARBA" id="ARBA00023125"/>
    </source>
</evidence>
<proteinExistence type="predicted"/>
<dbReference type="RefSeq" id="WP_093036894.1">
    <property type="nucleotide sequence ID" value="NZ_FOAG01000007.1"/>
</dbReference>